<dbReference type="OrthoDB" id="499138at2"/>
<evidence type="ECO:0000313" key="2">
    <source>
        <dbReference type="Proteomes" id="UP000273252"/>
    </source>
</evidence>
<dbReference type="GO" id="GO:0009279">
    <property type="term" value="C:cell outer membrane"/>
    <property type="evidence" value="ECO:0007669"/>
    <property type="project" value="TreeGrafter"/>
</dbReference>
<protein>
    <submittedName>
        <fullName evidence="1">Pilus assembly protein PapC</fullName>
    </submittedName>
</protein>
<organism evidence="1 2">
    <name type="scientific">Vibrio sinensis</name>
    <dbReference type="NCBI Taxonomy" id="2302434"/>
    <lineage>
        <taxon>Bacteria</taxon>
        <taxon>Pseudomonadati</taxon>
        <taxon>Pseudomonadota</taxon>
        <taxon>Gammaproteobacteria</taxon>
        <taxon>Vibrionales</taxon>
        <taxon>Vibrionaceae</taxon>
        <taxon>Vibrio</taxon>
    </lineage>
</organism>
<evidence type="ECO:0000313" key="1">
    <source>
        <dbReference type="EMBL" id="RJX75796.1"/>
    </source>
</evidence>
<dbReference type="Pfam" id="PF00577">
    <property type="entry name" value="Usher"/>
    <property type="match status" value="1"/>
</dbReference>
<sequence>MWRSILALIAVAMFTASVSAGTYRLSLPLVYGEKALGDLPIEVDGMTLTSIAFAPLIELLGNRISKQWVENHFPTERASYISMHELKEKGIDVALDGESLLLYVTLEPALLNEQNVELASQYPNFEASPSGTVSWLNSFNFAYNNDWNDDSQTWSSSIDWLSQMNLGGAEGINVQLANYFESDNETSEFVRGEWTAFHDRPNLPLRFSIGDVLTGESGHIYGMSLGGFSFESSYEQLQPDREISPQSSQQLVLLESAEVEIYVNGERVSGGRLEPGRYNLQNLILDNGANDITVVVNYVSGNQEVLRFTQFYNAKLLEEGLLDYAFSLGRPIKYGNQGVDYEDVWLATGFAEYGLTDWLTVGANGLVAQDGGILGALATFKSPVGNITARYSVSHNERDNSNNPIVKGNQGWIGSIDYENSVIGSGDSQSPNLRLAVEQSDKFNNAPWKSGDNIYANTSDYTQYLANYFWQINNELDLSFAARYSQYAVEGDDILSSVLLNWRRGGLTLGVGTEYEDSYRYSEPDSRWLINFEYNWYSRESANQLGISYNSNNERSRVFFNNEGRNYVGDIGVRIEAEQDKYQQKQKAELSYTANRFRTESEVIRHVNRHDDSESYHGALRLATAIGMVDGHWGWGRTSTGPFVVAALHPTLQGATANLDVNTEGKALALASPNINGLFSVSQPFSSNSMDYTVIDAPLGYDWGDGTLDISPGAATGHYLLMGSDASLSANGYLYFADGKPIAYRQGRIIGDENAVEFFTNKQGRFYIQGVGDGVYSIELYGLDVFPVAIEIPSTSSSLVDLGQIKVECRGECDEE</sequence>
<dbReference type="AlphaFoldDB" id="A0A3A6QZ49"/>
<keyword evidence="2" id="KW-1185">Reference proteome</keyword>
<dbReference type="GO" id="GO:0009297">
    <property type="term" value="P:pilus assembly"/>
    <property type="evidence" value="ECO:0007669"/>
    <property type="project" value="InterPro"/>
</dbReference>
<dbReference type="PANTHER" id="PTHR30451">
    <property type="entry name" value="OUTER MEMBRANE USHER PROTEIN"/>
    <property type="match status" value="1"/>
</dbReference>
<reference evidence="1 2" key="1">
    <citation type="submission" date="2018-08" db="EMBL/GenBank/DDBJ databases">
        <title>Vibrio isolated from the Eastern China Marginal Seas.</title>
        <authorList>
            <person name="Li Y."/>
        </authorList>
    </citation>
    <scope>NUCLEOTIDE SEQUENCE [LARGE SCALE GENOMIC DNA]</scope>
    <source>
        <strain evidence="1 2">BEI233</strain>
    </source>
</reference>
<accession>A0A3A6QZ49</accession>
<dbReference type="GO" id="GO:0015473">
    <property type="term" value="F:fimbrial usher porin activity"/>
    <property type="evidence" value="ECO:0007669"/>
    <property type="project" value="InterPro"/>
</dbReference>
<proteinExistence type="predicted"/>
<dbReference type="PANTHER" id="PTHR30451:SF5">
    <property type="entry name" value="SLR0019 PROTEIN"/>
    <property type="match status" value="1"/>
</dbReference>
<comment type="caution">
    <text evidence="1">The sequence shown here is derived from an EMBL/GenBank/DDBJ whole genome shotgun (WGS) entry which is preliminary data.</text>
</comment>
<dbReference type="EMBL" id="QVMU01000001">
    <property type="protein sequence ID" value="RJX75796.1"/>
    <property type="molecule type" value="Genomic_DNA"/>
</dbReference>
<dbReference type="Proteomes" id="UP000273252">
    <property type="component" value="Unassembled WGS sequence"/>
</dbReference>
<dbReference type="Gene3D" id="2.60.40.3110">
    <property type="match status" value="1"/>
</dbReference>
<name>A0A3A6QZ49_9VIBR</name>
<gene>
    <name evidence="1" type="ORF">DZ860_02625</name>
</gene>
<dbReference type="InterPro" id="IPR000015">
    <property type="entry name" value="Fimb_usher"/>
</dbReference>